<evidence type="ECO:0000256" key="1">
    <source>
        <dbReference type="SAM" id="Coils"/>
    </source>
</evidence>
<reference evidence="3 4" key="1">
    <citation type="journal article" date="2003" name="Nature">
        <title>The genome sequence of the filamentous fungus Neurospora crassa.</title>
        <authorList>
            <person name="Galagan J.E."/>
            <person name="Calvo S.E."/>
            <person name="Borkovich K.A."/>
            <person name="Selker E.U."/>
            <person name="Read N.D."/>
            <person name="Jaffe D."/>
            <person name="FitzHugh W."/>
            <person name="Ma L.J."/>
            <person name="Smirnov S."/>
            <person name="Purcell S."/>
            <person name="Rehman B."/>
            <person name="Elkins T."/>
            <person name="Engels R."/>
            <person name="Wang S."/>
            <person name="Nielsen C.B."/>
            <person name="Butler J."/>
            <person name="Endrizzi M."/>
            <person name="Qui D."/>
            <person name="Ianakiev P."/>
            <person name="Bell-Pedersen D."/>
            <person name="Nelson M.A."/>
            <person name="Werner-Washburne M."/>
            <person name="Selitrennikoff C.P."/>
            <person name="Kinsey J.A."/>
            <person name="Braun E.L."/>
            <person name="Zelter A."/>
            <person name="Schulte U."/>
            <person name="Kothe G.O."/>
            <person name="Jedd G."/>
            <person name="Mewes W."/>
            <person name="Staben C."/>
            <person name="Marcotte E."/>
            <person name="Greenberg D."/>
            <person name="Roy A."/>
            <person name="Foley K."/>
            <person name="Naylor J."/>
            <person name="Stange-Thomann N."/>
            <person name="Barrett R."/>
            <person name="Gnerre S."/>
            <person name="Kamal M."/>
            <person name="Kamvysselis M."/>
            <person name="Mauceli E."/>
            <person name="Bielke C."/>
            <person name="Rudd S."/>
            <person name="Frishman D."/>
            <person name="Krystofova S."/>
            <person name="Rasmussen C."/>
            <person name="Metzenberg R.L."/>
            <person name="Perkins D.D."/>
            <person name="Kroken S."/>
            <person name="Cogoni C."/>
            <person name="Macino G."/>
            <person name="Catcheside D."/>
            <person name="Li W."/>
            <person name="Pratt R.J."/>
            <person name="Osmani S.A."/>
            <person name="DeSouza C.P."/>
            <person name="Glass L."/>
            <person name="Orbach M.J."/>
            <person name="Berglund J.A."/>
            <person name="Voelker R."/>
            <person name="Yarden O."/>
            <person name="Plamann M."/>
            <person name="Seiler S."/>
            <person name="Dunlap J."/>
            <person name="Radford A."/>
            <person name="Aramayo R."/>
            <person name="Natvig D.O."/>
            <person name="Alex L.A."/>
            <person name="Mannhaupt G."/>
            <person name="Ebbole D.J."/>
            <person name="Freitag M."/>
            <person name="Paulsen I."/>
            <person name="Sachs M.S."/>
            <person name="Lander E.S."/>
            <person name="Nusbaum C."/>
            <person name="Birren B."/>
        </authorList>
    </citation>
    <scope>NUCLEOTIDE SEQUENCE [LARGE SCALE GENOMIC DNA]</scope>
    <source>
        <strain evidence="4">ATCC 24698 / 74-OR23-1A / CBS 708.71 / DSM 1257 / FGSC 987</strain>
    </source>
</reference>
<sequence length="1141" mass="124064">MEPRTGPQPLSHRRLGQRVIKSNSVSAALHDYLHNNPGGFDMRFYARRYGVSVGSLTMRLWREKRKEKKEDDATEALDSDQETMEGSRIETPAALARPTTTTRPERQSLTFPIPKPGKIASRELVEAAIDEYLHSDPPVSGLDIARKYGLHPSTMNKRIALMKMSKDVARSAGNIGKKTRSGRANNLRSNPPSSRQQQEAGAKPGIPGKSIPPPPPPLRPPPTAAVPTPAPTSASGPKQARSLFTLRARVDRINSAMEYIIQNPGHCYKHVAKRFGVGRRTLFGRAAKLRAAGINVPSSTIPGRRMPAKRDTYITTGSSSGHGDVQAQRQRQQRQQPSGGSAEEAIAAVIKARSSTSQRPRQDQGQGESQKQDPTEKKKKKEKKESASQPRPQPQSHQERERGRGLGLGLRSSSRIKAAAQTSVNAGVSSSSNSNSNRNSSRSKEKSNNNNNNNPSDYMSRAERCDAAWEEYLCSNPRPSLLYFAEKYGIHKSTLSARKGALRKQGVDVDLLFMNSVKVNTNGNAIANGAGSGGMTKVVDLRSSGSGSDSDLEESESESESGSEAEDGGDHEIIDFESNVTSPPPSSKLVIARRQNMQLSDIQERYLVNWYLREESLGRGAPSRAKLTSMALSLLFDGQEVDLDLQDEDWLGILIQQFLERNSDIKLMVGRAEGEDGIWSEEVMGGLVPAQKMRKPEDGMRRLWEPTAAEAAAAAAATGYISDENDEEGDWEDEEESDSEQSESDESVSDSEDSEEDDSDSDSDPDSDSDSDTSTSTSNDNLYNQAFVESLFVKLESTPSPPLLSPATTVAVAATEGGHEHSSNLPTPQSSHDIQQHYLSALHNSQSATQTAQIVKTLCLKTGKALDLKNSALEALREKADRLEKEAGELKKAILEITAAAAAAAATAGKHDGRLLLDPSPDSSSSPPSLGLLFPEEERHEREEDQQQEQEQEGQKGKKSSSSGSMNMSSVSDVNAAKEILERATTTITTTTTTTTDKGVRASSSSIIPPPELGEANSMQESLHGGSNEVGGQGNGELSEEESEESESGYDNEHKGSDAKRPSFLTDDTSTTIVSHDKNSRKRRRRMVDIEIVLEAKKMFGFAQYESIGPWTGAYTVGPGAAPGKKRRRITERNRQGDYSL</sequence>
<keyword evidence="1" id="KW-0175">Coiled coil</keyword>
<dbReference type="EMBL" id="CM002238">
    <property type="protein sequence ID" value="EAA27903.1"/>
    <property type="molecule type" value="Genomic_DNA"/>
</dbReference>
<feature type="compositionally biased region" description="Low complexity" evidence="2">
    <location>
        <begin position="326"/>
        <end position="336"/>
    </location>
</feature>
<dbReference type="OrthoDB" id="3923740at2759"/>
<feature type="region of interest" description="Disordered" evidence="2">
    <location>
        <begin position="64"/>
        <end position="115"/>
    </location>
</feature>
<feature type="compositionally biased region" description="Acidic residues" evidence="2">
    <location>
        <begin position="1038"/>
        <end position="1050"/>
    </location>
</feature>
<dbReference type="InterPro" id="IPR039191">
    <property type="entry name" value="Nopp140-like"/>
</dbReference>
<dbReference type="KEGG" id="ncr:NCU06499"/>
<feature type="compositionally biased region" description="Pro residues" evidence="2">
    <location>
        <begin position="210"/>
        <end position="230"/>
    </location>
</feature>
<dbReference type="RefSeq" id="XP_957139.1">
    <property type="nucleotide sequence ID" value="XM_952046.2"/>
</dbReference>
<feature type="compositionally biased region" description="Low complexity" evidence="2">
    <location>
        <begin position="90"/>
        <end position="102"/>
    </location>
</feature>
<proteinExistence type="predicted"/>
<feature type="region of interest" description="Disordered" evidence="2">
    <location>
        <begin position="168"/>
        <end position="242"/>
    </location>
</feature>
<dbReference type="InParanoid" id="Q7RYH6"/>
<evidence type="ECO:0000313" key="4">
    <source>
        <dbReference type="Proteomes" id="UP000001805"/>
    </source>
</evidence>
<feature type="region of interest" description="Disordered" evidence="2">
    <location>
        <begin position="913"/>
        <end position="932"/>
    </location>
</feature>
<dbReference type="Proteomes" id="UP000001805">
    <property type="component" value="Chromosome 3, Linkage Group III"/>
</dbReference>
<feature type="compositionally biased region" description="Polar residues" evidence="2">
    <location>
        <begin position="182"/>
        <end position="199"/>
    </location>
</feature>
<evidence type="ECO:0000256" key="2">
    <source>
        <dbReference type="SAM" id="MobiDB-lite"/>
    </source>
</evidence>
<feature type="compositionally biased region" description="Low complexity" evidence="2">
    <location>
        <begin position="429"/>
        <end position="440"/>
    </location>
</feature>
<feature type="region of interest" description="Disordered" evidence="2">
    <location>
        <begin position="296"/>
        <end position="404"/>
    </location>
</feature>
<dbReference type="GeneID" id="3873277"/>
<dbReference type="PaxDb" id="5141-EFNCRP00000006173"/>
<dbReference type="PANTHER" id="PTHR23216:SF1">
    <property type="entry name" value="NUCLEOLAR AND COILED-BODY PHOSPHOPROTEIN 1"/>
    <property type="match status" value="1"/>
</dbReference>
<feature type="region of interest" description="Disordered" evidence="2">
    <location>
        <begin position="713"/>
        <end position="781"/>
    </location>
</feature>
<feature type="region of interest" description="Disordered" evidence="2">
    <location>
        <begin position="523"/>
        <end position="587"/>
    </location>
</feature>
<feature type="compositionally biased region" description="Acidic residues" evidence="2">
    <location>
        <begin position="550"/>
        <end position="567"/>
    </location>
</feature>
<dbReference type="AlphaFoldDB" id="Q7RYH6"/>
<protein>
    <submittedName>
        <fullName evidence="3">Uncharacterized protein</fullName>
    </submittedName>
</protein>
<feature type="region of interest" description="Disordered" evidence="2">
    <location>
        <begin position="416"/>
        <end position="459"/>
    </location>
</feature>
<dbReference type="VEuPathDB" id="FungiDB:NCU06499"/>
<gene>
    <name evidence="3" type="ORF">NCU06499</name>
</gene>
<feature type="compositionally biased region" description="Low complexity" evidence="2">
    <location>
        <begin position="985"/>
        <end position="996"/>
    </location>
</feature>
<feature type="compositionally biased region" description="Basic and acidic residues" evidence="2">
    <location>
        <begin position="1051"/>
        <end position="1061"/>
    </location>
</feature>
<name>Q7RYH6_NEUCR</name>
<feature type="compositionally biased region" description="Polar residues" evidence="2">
    <location>
        <begin position="387"/>
        <end position="396"/>
    </location>
</feature>
<feature type="region of interest" description="Disordered" evidence="2">
    <location>
        <begin position="937"/>
        <end position="1084"/>
    </location>
</feature>
<keyword evidence="4" id="KW-1185">Reference proteome</keyword>
<feature type="compositionally biased region" description="Acidic residues" evidence="2">
    <location>
        <begin position="723"/>
        <end position="771"/>
    </location>
</feature>
<dbReference type="OMA" id="NSAMEYI"/>
<feature type="compositionally biased region" description="Low complexity" evidence="2">
    <location>
        <begin position="772"/>
        <end position="781"/>
    </location>
</feature>
<evidence type="ECO:0000313" key="3">
    <source>
        <dbReference type="EMBL" id="EAA27903.1"/>
    </source>
</evidence>
<feature type="coiled-coil region" evidence="1">
    <location>
        <begin position="866"/>
        <end position="900"/>
    </location>
</feature>
<feature type="compositionally biased region" description="Polar residues" evidence="2">
    <location>
        <begin position="353"/>
        <end position="369"/>
    </location>
</feature>
<feature type="compositionally biased region" description="Acidic residues" evidence="2">
    <location>
        <begin position="72"/>
        <end position="83"/>
    </location>
</feature>
<feature type="region of interest" description="Disordered" evidence="2">
    <location>
        <begin position="1118"/>
        <end position="1141"/>
    </location>
</feature>
<dbReference type="GO" id="GO:0005730">
    <property type="term" value="C:nucleolus"/>
    <property type="evidence" value="ECO:0007669"/>
    <property type="project" value="InterPro"/>
</dbReference>
<feature type="compositionally biased region" description="Low complexity" evidence="2">
    <location>
        <begin position="916"/>
        <end position="932"/>
    </location>
</feature>
<dbReference type="HOGENOM" id="CLU_281589_0_0_1"/>
<organism evidence="3 4">
    <name type="scientific">Neurospora crassa (strain ATCC 24698 / 74-OR23-1A / CBS 708.71 / DSM 1257 / FGSC 987)</name>
    <dbReference type="NCBI Taxonomy" id="367110"/>
    <lineage>
        <taxon>Eukaryota</taxon>
        <taxon>Fungi</taxon>
        <taxon>Dikarya</taxon>
        <taxon>Ascomycota</taxon>
        <taxon>Pezizomycotina</taxon>
        <taxon>Sordariomycetes</taxon>
        <taxon>Sordariomycetidae</taxon>
        <taxon>Sordariales</taxon>
        <taxon>Sordariaceae</taxon>
        <taxon>Neurospora</taxon>
    </lineage>
</organism>
<accession>Q7RYH6</accession>
<feature type="compositionally biased region" description="Basic and acidic residues" evidence="2">
    <location>
        <begin position="1131"/>
        <end position="1141"/>
    </location>
</feature>
<dbReference type="PANTHER" id="PTHR23216">
    <property type="entry name" value="NUCLEOLAR AND COILED-BODY PHOSPHOPROTEIN 1"/>
    <property type="match status" value="1"/>
</dbReference>